<reference evidence="2 3" key="1">
    <citation type="submission" date="2024-02" db="EMBL/GenBank/DDBJ databases">
        <authorList>
            <person name="Vignale AGUSTIN F."/>
            <person name="Sosa J E."/>
            <person name="Modenutti C."/>
        </authorList>
    </citation>
    <scope>NUCLEOTIDE SEQUENCE [LARGE SCALE GENOMIC DNA]</scope>
</reference>
<evidence type="ECO:0000313" key="3">
    <source>
        <dbReference type="Proteomes" id="UP001642360"/>
    </source>
</evidence>
<evidence type="ECO:0000313" key="2">
    <source>
        <dbReference type="EMBL" id="CAK9187073.1"/>
    </source>
</evidence>
<sequence>MVGGSNRRREMEKKAIEKVSDQEEASTKSSNIMNMYPFVTPVRGTIKRRIFACFLRNLKLACRRVFHSSRDDLNSMYSLN</sequence>
<feature type="region of interest" description="Disordered" evidence="1">
    <location>
        <begin position="1"/>
        <end position="27"/>
    </location>
</feature>
<accession>A0ABC8V155</accession>
<organism evidence="2 3">
    <name type="scientific">Ilex paraguariensis</name>
    <name type="common">yerba mate</name>
    <dbReference type="NCBI Taxonomy" id="185542"/>
    <lineage>
        <taxon>Eukaryota</taxon>
        <taxon>Viridiplantae</taxon>
        <taxon>Streptophyta</taxon>
        <taxon>Embryophyta</taxon>
        <taxon>Tracheophyta</taxon>
        <taxon>Spermatophyta</taxon>
        <taxon>Magnoliopsida</taxon>
        <taxon>eudicotyledons</taxon>
        <taxon>Gunneridae</taxon>
        <taxon>Pentapetalae</taxon>
        <taxon>asterids</taxon>
        <taxon>campanulids</taxon>
        <taxon>Aquifoliales</taxon>
        <taxon>Aquifoliaceae</taxon>
        <taxon>Ilex</taxon>
    </lineage>
</organism>
<keyword evidence="3" id="KW-1185">Reference proteome</keyword>
<gene>
    <name evidence="2" type="ORF">ILEXP_LOCUS57582</name>
</gene>
<dbReference type="EMBL" id="CAUOFW020009802">
    <property type="protein sequence ID" value="CAK9187073.1"/>
    <property type="molecule type" value="Genomic_DNA"/>
</dbReference>
<dbReference type="Proteomes" id="UP001642360">
    <property type="component" value="Unassembled WGS sequence"/>
</dbReference>
<name>A0ABC8V155_9AQUA</name>
<protein>
    <submittedName>
        <fullName evidence="2">Uncharacterized protein</fullName>
    </submittedName>
</protein>
<feature type="compositionally biased region" description="Basic and acidic residues" evidence="1">
    <location>
        <begin position="7"/>
        <end position="21"/>
    </location>
</feature>
<evidence type="ECO:0000256" key="1">
    <source>
        <dbReference type="SAM" id="MobiDB-lite"/>
    </source>
</evidence>
<dbReference type="AlphaFoldDB" id="A0ABC8V155"/>
<proteinExistence type="predicted"/>
<comment type="caution">
    <text evidence="2">The sequence shown here is derived from an EMBL/GenBank/DDBJ whole genome shotgun (WGS) entry which is preliminary data.</text>
</comment>